<dbReference type="EMBL" id="HBUE01096213">
    <property type="protein sequence ID" value="CAG6483404.1"/>
    <property type="molecule type" value="Transcribed_RNA"/>
</dbReference>
<proteinExistence type="predicted"/>
<evidence type="ECO:0000313" key="2">
    <source>
        <dbReference type="EMBL" id="CAG6532989.1"/>
    </source>
</evidence>
<feature type="compositionally biased region" description="Basic residues" evidence="1">
    <location>
        <begin position="87"/>
        <end position="99"/>
    </location>
</feature>
<sequence>MQCSGRLPIRSVPATVSSKLIVLSSYVYSSSPDRTDGTMMASSMPVDSFLLARPVRGRSSTGDILGSFEIPNALMATDDKIADNSFRRRAGSSCRRRSARPVSKSARTSSRMLDLGRASGSSDDLTGPHAP</sequence>
<dbReference type="EMBL" id="HBUE01313990">
    <property type="protein sequence ID" value="CAG6584861.1"/>
    <property type="molecule type" value="Transcribed_RNA"/>
</dbReference>
<dbReference type="AlphaFoldDB" id="A0A8D8MLL8"/>
<name>A0A8D8MLL8_CULPI</name>
<accession>A0A8D8MLL8</accession>
<dbReference type="EMBL" id="HBUE01207682">
    <property type="protein sequence ID" value="CAG6532989.1"/>
    <property type="molecule type" value="Transcribed_RNA"/>
</dbReference>
<protein>
    <submittedName>
        <fullName evidence="2">(northern house mosquito) hypothetical protein</fullName>
    </submittedName>
</protein>
<organism evidence="2">
    <name type="scientific">Culex pipiens</name>
    <name type="common">House mosquito</name>
    <dbReference type="NCBI Taxonomy" id="7175"/>
    <lineage>
        <taxon>Eukaryota</taxon>
        <taxon>Metazoa</taxon>
        <taxon>Ecdysozoa</taxon>
        <taxon>Arthropoda</taxon>
        <taxon>Hexapoda</taxon>
        <taxon>Insecta</taxon>
        <taxon>Pterygota</taxon>
        <taxon>Neoptera</taxon>
        <taxon>Endopterygota</taxon>
        <taxon>Diptera</taxon>
        <taxon>Nematocera</taxon>
        <taxon>Culicoidea</taxon>
        <taxon>Culicidae</taxon>
        <taxon>Culicinae</taxon>
        <taxon>Culicini</taxon>
        <taxon>Culex</taxon>
        <taxon>Culex</taxon>
    </lineage>
</organism>
<reference evidence="2" key="1">
    <citation type="submission" date="2021-05" db="EMBL/GenBank/DDBJ databases">
        <authorList>
            <person name="Alioto T."/>
            <person name="Alioto T."/>
            <person name="Gomez Garrido J."/>
        </authorList>
    </citation>
    <scope>NUCLEOTIDE SEQUENCE</scope>
</reference>
<feature type="region of interest" description="Disordered" evidence="1">
    <location>
        <begin position="86"/>
        <end position="131"/>
    </location>
</feature>
<evidence type="ECO:0000256" key="1">
    <source>
        <dbReference type="SAM" id="MobiDB-lite"/>
    </source>
</evidence>